<reference evidence="8 9" key="1">
    <citation type="journal article" date="2009" name="Stand. Genomic Sci.">
        <title>Complete genome sequence of Cryptobacterium curtum type strain (12-3).</title>
        <authorList>
            <person name="Mavrommatis K."/>
            <person name="Pukall R."/>
            <person name="Rohde C."/>
            <person name="Chen F."/>
            <person name="Sims D."/>
            <person name="Brettin T."/>
            <person name="Kuske C."/>
            <person name="Detter J.C."/>
            <person name="Han C."/>
            <person name="Lapidus A."/>
            <person name="Copeland A."/>
            <person name="Glavina Del Rio T."/>
            <person name="Nolan M."/>
            <person name="Lucas S."/>
            <person name="Tice H."/>
            <person name="Cheng J.F."/>
            <person name="Bruce D."/>
            <person name="Goodwin L."/>
            <person name="Pitluck S."/>
            <person name="Ovchinnikova G."/>
            <person name="Pati A."/>
            <person name="Ivanova N."/>
            <person name="Chen A."/>
            <person name="Palaniappan K."/>
            <person name="Chain P."/>
            <person name="D'haeseleer P."/>
            <person name="Goker M."/>
            <person name="Bristow J."/>
            <person name="Eisen J.A."/>
            <person name="Markowitz V."/>
            <person name="Hugenholtz P."/>
            <person name="Rohde M."/>
            <person name="Klenk H.P."/>
            <person name="Kyrpides N.C."/>
        </authorList>
    </citation>
    <scope>NUCLEOTIDE SEQUENCE [LARGE SCALE GENOMIC DNA]</scope>
    <source>
        <strain evidence="9">ATCC 700683 / DSM 15641 / 12-3</strain>
    </source>
</reference>
<dbReference type="EMBL" id="CP001682">
    <property type="protein sequence ID" value="ACU93878.1"/>
    <property type="molecule type" value="Genomic_DNA"/>
</dbReference>
<dbReference type="OrthoDB" id="9809073at2"/>
<dbReference type="GO" id="GO:0006412">
    <property type="term" value="P:translation"/>
    <property type="evidence" value="ECO:0007669"/>
    <property type="project" value="InterPro"/>
</dbReference>
<feature type="compositionally biased region" description="Low complexity" evidence="7">
    <location>
        <begin position="207"/>
        <end position="219"/>
    </location>
</feature>
<dbReference type="HOGENOM" id="CLU_074407_0_0_11"/>
<proteinExistence type="inferred from homology"/>
<feature type="compositionally biased region" description="Basic and acidic residues" evidence="7">
    <location>
        <begin position="193"/>
        <end position="206"/>
    </location>
</feature>
<evidence type="ECO:0000313" key="8">
    <source>
        <dbReference type="EMBL" id="ACU93878.1"/>
    </source>
</evidence>
<dbReference type="STRING" id="469378.Ccur_01460"/>
<protein>
    <recommendedName>
        <fullName evidence="4 6">50S ribosomal protein L17</fullName>
    </recommendedName>
</protein>
<evidence type="ECO:0000256" key="1">
    <source>
        <dbReference type="ARBA" id="ARBA00008777"/>
    </source>
</evidence>
<dbReference type="PANTHER" id="PTHR14413:SF16">
    <property type="entry name" value="LARGE RIBOSOMAL SUBUNIT PROTEIN BL17M"/>
    <property type="match status" value="1"/>
</dbReference>
<dbReference type="NCBIfam" id="TIGR00059">
    <property type="entry name" value="L17"/>
    <property type="match status" value="1"/>
</dbReference>
<dbReference type="KEGG" id="ccu:Ccur_01460"/>
<evidence type="ECO:0000256" key="5">
    <source>
        <dbReference type="RuleBase" id="RU000660"/>
    </source>
</evidence>
<sequence>MRHYKKGRKLGTDASHTKAMKKSLVAALFTNDRIKTIEMRAKEIRPDVDRIITWAKRGDLHSRRLAIRALGDKELVREVFEKVAQGQFADRNGGYTRIMKLGYRKGDNAPMVIMELVTEPVAKKKAEKSSKAASGAKKTAPKKAAQKTEDAKESKAAAATDEAKEEQSAVEEDKAVSEKATTKGASSKAKATKKTDAKESAAEKAVDGAAEGAAEQAALDADDAKVEKAAKEEKVDADKAAKEDAGE</sequence>
<keyword evidence="9" id="KW-1185">Reference proteome</keyword>
<keyword evidence="2 5" id="KW-0689">Ribosomal protein</keyword>
<dbReference type="GO" id="GO:0022625">
    <property type="term" value="C:cytosolic large ribosomal subunit"/>
    <property type="evidence" value="ECO:0007669"/>
    <property type="project" value="TreeGrafter"/>
</dbReference>
<evidence type="ECO:0000256" key="2">
    <source>
        <dbReference type="ARBA" id="ARBA00022980"/>
    </source>
</evidence>
<dbReference type="InterPro" id="IPR000456">
    <property type="entry name" value="Ribosomal_bL17"/>
</dbReference>
<dbReference type="InterPro" id="IPR036373">
    <property type="entry name" value="Ribosomal_bL17_sf"/>
</dbReference>
<dbReference type="eggNOG" id="COG0203">
    <property type="taxonomic scope" value="Bacteria"/>
</dbReference>
<dbReference type="Proteomes" id="UP000000954">
    <property type="component" value="Chromosome"/>
</dbReference>
<dbReference type="PANTHER" id="PTHR14413">
    <property type="entry name" value="RIBOSOMAL PROTEIN L17"/>
    <property type="match status" value="1"/>
</dbReference>
<dbReference type="Gene3D" id="3.90.1030.10">
    <property type="entry name" value="Ribosomal protein L17"/>
    <property type="match status" value="1"/>
</dbReference>
<dbReference type="Pfam" id="PF01196">
    <property type="entry name" value="Ribosomal_L17"/>
    <property type="match status" value="1"/>
</dbReference>
<gene>
    <name evidence="8" type="ordered locus">Ccur_01460</name>
</gene>
<evidence type="ECO:0000313" key="9">
    <source>
        <dbReference type="Proteomes" id="UP000000954"/>
    </source>
</evidence>
<accession>C7MLS2</accession>
<evidence type="ECO:0000256" key="3">
    <source>
        <dbReference type="ARBA" id="ARBA00023274"/>
    </source>
</evidence>
<dbReference type="AlphaFoldDB" id="C7MLS2"/>
<feature type="region of interest" description="Disordered" evidence="7">
    <location>
        <begin position="123"/>
        <end position="247"/>
    </location>
</feature>
<evidence type="ECO:0000256" key="7">
    <source>
        <dbReference type="SAM" id="MobiDB-lite"/>
    </source>
</evidence>
<comment type="similarity">
    <text evidence="1 5">Belongs to the bacterial ribosomal protein bL17 family.</text>
</comment>
<organism evidence="8 9">
    <name type="scientific">Cryptobacterium curtum (strain ATCC 700683 / DSM 15641 / CCUG 43107 / 12-3)</name>
    <dbReference type="NCBI Taxonomy" id="469378"/>
    <lineage>
        <taxon>Bacteria</taxon>
        <taxon>Bacillati</taxon>
        <taxon>Actinomycetota</taxon>
        <taxon>Coriobacteriia</taxon>
        <taxon>Eggerthellales</taxon>
        <taxon>Eggerthellaceae</taxon>
        <taxon>Cryptobacterium</taxon>
    </lineage>
</organism>
<evidence type="ECO:0000256" key="4">
    <source>
        <dbReference type="ARBA" id="ARBA00035494"/>
    </source>
</evidence>
<evidence type="ECO:0000256" key="6">
    <source>
        <dbReference type="RuleBase" id="RU000661"/>
    </source>
</evidence>
<name>C7MLS2_CRYCD</name>
<dbReference type="RefSeq" id="WP_012802567.1">
    <property type="nucleotide sequence ID" value="NC_013170.1"/>
</dbReference>
<dbReference type="SUPFAM" id="SSF64263">
    <property type="entry name" value="Prokaryotic ribosomal protein L17"/>
    <property type="match status" value="1"/>
</dbReference>
<keyword evidence="3 5" id="KW-0687">Ribonucleoprotein</keyword>
<dbReference type="GO" id="GO:0003735">
    <property type="term" value="F:structural constituent of ribosome"/>
    <property type="evidence" value="ECO:0007669"/>
    <property type="project" value="InterPro"/>
</dbReference>
<feature type="compositionally biased region" description="Basic and acidic residues" evidence="7">
    <location>
        <begin position="146"/>
        <end position="181"/>
    </location>
</feature>
<feature type="compositionally biased region" description="Basic and acidic residues" evidence="7">
    <location>
        <begin position="222"/>
        <end position="247"/>
    </location>
</feature>